<evidence type="ECO:0000256" key="6">
    <source>
        <dbReference type="ARBA" id="ARBA00022759"/>
    </source>
</evidence>
<comment type="caution">
    <text evidence="10">The sequence shown here is derived from an EMBL/GenBank/DDBJ whole genome shotgun (WGS) entry which is preliminary data.</text>
</comment>
<dbReference type="GO" id="GO:0004519">
    <property type="term" value="F:endonuclease activity"/>
    <property type="evidence" value="ECO:0007669"/>
    <property type="project" value="UniProtKB-KW"/>
</dbReference>
<dbReference type="InterPro" id="IPR001995">
    <property type="entry name" value="Peptidase_A2_cat"/>
</dbReference>
<dbReference type="InterPro" id="IPR021109">
    <property type="entry name" value="Peptidase_aspartic_dom_sf"/>
</dbReference>
<evidence type="ECO:0000256" key="2">
    <source>
        <dbReference type="ARBA" id="ARBA00022679"/>
    </source>
</evidence>
<keyword evidence="11" id="KW-1185">Reference proteome</keyword>
<evidence type="ECO:0000256" key="4">
    <source>
        <dbReference type="ARBA" id="ARBA00022722"/>
    </source>
</evidence>
<evidence type="ECO:0000256" key="1">
    <source>
        <dbReference type="ARBA" id="ARBA00022670"/>
    </source>
</evidence>
<dbReference type="Pfam" id="PF17917">
    <property type="entry name" value="RT_RNaseH"/>
    <property type="match status" value="1"/>
</dbReference>
<reference evidence="10" key="1">
    <citation type="submission" date="2018-05" db="EMBL/GenBank/DDBJ databases">
        <title>Draft genome of Mucuna pruriens seed.</title>
        <authorList>
            <person name="Nnadi N.E."/>
            <person name="Vos R."/>
            <person name="Hasami M.H."/>
            <person name="Devisetty U.K."/>
            <person name="Aguiy J.C."/>
        </authorList>
    </citation>
    <scope>NUCLEOTIDE SEQUENCE [LARGE SCALE GENOMIC DNA]</scope>
    <source>
        <strain evidence="10">JCA_2017</strain>
    </source>
</reference>
<name>A0A371E617_MUCPR</name>
<dbReference type="InterPro" id="IPR041373">
    <property type="entry name" value="RT_RNaseH"/>
</dbReference>
<accession>A0A371E617</accession>
<keyword evidence="8" id="KW-0695">RNA-directed DNA polymerase</keyword>
<dbReference type="CDD" id="cd09274">
    <property type="entry name" value="RNase_HI_RT_Ty3"/>
    <property type="match status" value="1"/>
</dbReference>
<evidence type="ECO:0000256" key="3">
    <source>
        <dbReference type="ARBA" id="ARBA00022695"/>
    </source>
</evidence>
<keyword evidence="7" id="KW-0378">Hydrolase</keyword>
<dbReference type="SUPFAM" id="SSF50630">
    <property type="entry name" value="Acid proteases"/>
    <property type="match status" value="1"/>
</dbReference>
<keyword evidence="6" id="KW-0255">Endonuclease</keyword>
<protein>
    <submittedName>
        <fullName evidence="10">Enzymatic polyprotein</fullName>
    </submittedName>
</protein>
<evidence type="ECO:0000256" key="7">
    <source>
        <dbReference type="ARBA" id="ARBA00022801"/>
    </source>
</evidence>
<keyword evidence="5" id="KW-0064">Aspartyl protease</keyword>
<keyword evidence="1" id="KW-0645">Protease</keyword>
<dbReference type="AlphaFoldDB" id="A0A371E617"/>
<dbReference type="SUPFAM" id="SSF56672">
    <property type="entry name" value="DNA/RNA polymerases"/>
    <property type="match status" value="1"/>
</dbReference>
<organism evidence="10 11">
    <name type="scientific">Mucuna pruriens</name>
    <name type="common">Velvet bean</name>
    <name type="synonym">Dolichos pruriens</name>
    <dbReference type="NCBI Taxonomy" id="157652"/>
    <lineage>
        <taxon>Eukaryota</taxon>
        <taxon>Viridiplantae</taxon>
        <taxon>Streptophyta</taxon>
        <taxon>Embryophyta</taxon>
        <taxon>Tracheophyta</taxon>
        <taxon>Spermatophyta</taxon>
        <taxon>Magnoliopsida</taxon>
        <taxon>eudicotyledons</taxon>
        <taxon>Gunneridae</taxon>
        <taxon>Pentapetalae</taxon>
        <taxon>rosids</taxon>
        <taxon>fabids</taxon>
        <taxon>Fabales</taxon>
        <taxon>Fabaceae</taxon>
        <taxon>Papilionoideae</taxon>
        <taxon>50 kb inversion clade</taxon>
        <taxon>NPAAA clade</taxon>
        <taxon>indigoferoid/millettioid clade</taxon>
        <taxon>Phaseoleae</taxon>
        <taxon>Mucuna</taxon>
    </lineage>
</organism>
<sequence>MIALIDSGADINCIQEGLIPTKYYEKTLEGVTSANGSRMHIQYKLPKAKICKNQICFNTAFVLVTEKGLVTEKVGKEICFEFIERMIETDASDIGYGGILNQKLPNSLKEQVIKYHLGIWHLSQQKYSIVKKQRFSIVLCVQKFQDDVFNKKVLIRTDCKVALNVLTKDVQNLVSKHILARWQALLSCFDFEIEHIKGKDNFLPDFLTR</sequence>
<dbReference type="GO" id="GO:0006508">
    <property type="term" value="P:proteolysis"/>
    <property type="evidence" value="ECO:0007669"/>
    <property type="project" value="UniProtKB-KW"/>
</dbReference>
<evidence type="ECO:0000313" key="11">
    <source>
        <dbReference type="Proteomes" id="UP000257109"/>
    </source>
</evidence>
<evidence type="ECO:0000259" key="9">
    <source>
        <dbReference type="PROSITE" id="PS50175"/>
    </source>
</evidence>
<proteinExistence type="predicted"/>
<evidence type="ECO:0000313" key="10">
    <source>
        <dbReference type="EMBL" id="RDX61469.1"/>
    </source>
</evidence>
<dbReference type="InterPro" id="IPR043502">
    <property type="entry name" value="DNA/RNA_pol_sf"/>
</dbReference>
<dbReference type="InterPro" id="IPR051320">
    <property type="entry name" value="Viral_Replic_Matur_Polypro"/>
</dbReference>
<dbReference type="GO" id="GO:0003964">
    <property type="term" value="F:RNA-directed DNA polymerase activity"/>
    <property type="evidence" value="ECO:0007669"/>
    <property type="project" value="UniProtKB-KW"/>
</dbReference>
<feature type="non-terminal residue" evidence="10">
    <location>
        <position position="1"/>
    </location>
</feature>
<evidence type="ECO:0000256" key="5">
    <source>
        <dbReference type="ARBA" id="ARBA00022750"/>
    </source>
</evidence>
<dbReference type="Pfam" id="PF00077">
    <property type="entry name" value="RVP"/>
    <property type="match status" value="1"/>
</dbReference>
<dbReference type="PROSITE" id="PS50175">
    <property type="entry name" value="ASP_PROT_RETROV"/>
    <property type="match status" value="1"/>
</dbReference>
<dbReference type="PANTHER" id="PTHR33064">
    <property type="entry name" value="POL PROTEIN"/>
    <property type="match status" value="1"/>
</dbReference>
<keyword evidence="4" id="KW-0540">Nuclease</keyword>
<keyword evidence="2" id="KW-0808">Transferase</keyword>
<dbReference type="PANTHER" id="PTHR33064:SF37">
    <property type="entry name" value="RIBONUCLEASE H"/>
    <property type="match status" value="1"/>
</dbReference>
<dbReference type="EMBL" id="QJKJ01016126">
    <property type="protein sequence ID" value="RDX61469.1"/>
    <property type="molecule type" value="Genomic_DNA"/>
</dbReference>
<keyword evidence="3" id="KW-0548">Nucleotidyltransferase</keyword>
<dbReference type="GO" id="GO:0004190">
    <property type="term" value="F:aspartic-type endopeptidase activity"/>
    <property type="evidence" value="ECO:0007669"/>
    <property type="project" value="UniProtKB-KW"/>
</dbReference>
<feature type="domain" description="Peptidase A2" evidence="9">
    <location>
        <begin position="1"/>
        <end position="78"/>
    </location>
</feature>
<dbReference type="InterPro" id="IPR018061">
    <property type="entry name" value="Retropepsins"/>
</dbReference>
<dbReference type="OrthoDB" id="1748810at2759"/>
<evidence type="ECO:0000256" key="8">
    <source>
        <dbReference type="ARBA" id="ARBA00022918"/>
    </source>
</evidence>
<dbReference type="Proteomes" id="UP000257109">
    <property type="component" value="Unassembled WGS sequence"/>
</dbReference>
<gene>
    <name evidence="10" type="ORF">CR513_60298</name>
</gene>